<protein>
    <submittedName>
        <fullName evidence="2">9660_t:CDS:1</fullName>
    </submittedName>
</protein>
<reference evidence="2" key="1">
    <citation type="submission" date="2021-06" db="EMBL/GenBank/DDBJ databases">
        <authorList>
            <person name="Kallberg Y."/>
            <person name="Tangrot J."/>
            <person name="Rosling A."/>
        </authorList>
    </citation>
    <scope>NUCLEOTIDE SEQUENCE</scope>
    <source>
        <strain evidence="2">CL551</strain>
    </source>
</reference>
<accession>A0A9N9BCQ7</accession>
<proteinExistence type="predicted"/>
<evidence type="ECO:0000256" key="1">
    <source>
        <dbReference type="SAM" id="MobiDB-lite"/>
    </source>
</evidence>
<gene>
    <name evidence="2" type="ORF">AMORRO_LOCUS5935</name>
</gene>
<dbReference type="Proteomes" id="UP000789342">
    <property type="component" value="Unassembled WGS sequence"/>
</dbReference>
<evidence type="ECO:0000313" key="3">
    <source>
        <dbReference type="Proteomes" id="UP000789342"/>
    </source>
</evidence>
<name>A0A9N9BCQ7_9GLOM</name>
<dbReference type="AlphaFoldDB" id="A0A9N9BCQ7"/>
<evidence type="ECO:0000313" key="2">
    <source>
        <dbReference type="EMBL" id="CAG8559172.1"/>
    </source>
</evidence>
<keyword evidence="3" id="KW-1185">Reference proteome</keyword>
<sequence>MKGEADELTKVIIVRKQKETNKGESYLDEKSLMPSRKSEKVVTEAGSTEDKTEKQVDKSMKMIVVKKWKETNKG</sequence>
<organism evidence="2 3">
    <name type="scientific">Acaulospora morrowiae</name>
    <dbReference type="NCBI Taxonomy" id="94023"/>
    <lineage>
        <taxon>Eukaryota</taxon>
        <taxon>Fungi</taxon>
        <taxon>Fungi incertae sedis</taxon>
        <taxon>Mucoromycota</taxon>
        <taxon>Glomeromycotina</taxon>
        <taxon>Glomeromycetes</taxon>
        <taxon>Diversisporales</taxon>
        <taxon>Acaulosporaceae</taxon>
        <taxon>Acaulospora</taxon>
    </lineage>
</organism>
<dbReference type="EMBL" id="CAJVPV010003765">
    <property type="protein sequence ID" value="CAG8559172.1"/>
    <property type="molecule type" value="Genomic_DNA"/>
</dbReference>
<comment type="caution">
    <text evidence="2">The sequence shown here is derived from an EMBL/GenBank/DDBJ whole genome shotgun (WGS) entry which is preliminary data.</text>
</comment>
<feature type="region of interest" description="Disordered" evidence="1">
    <location>
        <begin position="23"/>
        <end position="56"/>
    </location>
</feature>